<name>A0ACC0PWK3_RHOML</name>
<evidence type="ECO:0000313" key="2">
    <source>
        <dbReference type="Proteomes" id="UP001062846"/>
    </source>
</evidence>
<dbReference type="EMBL" id="CM046389">
    <property type="protein sequence ID" value="KAI8569052.1"/>
    <property type="molecule type" value="Genomic_DNA"/>
</dbReference>
<reference evidence="1" key="1">
    <citation type="submission" date="2022-02" db="EMBL/GenBank/DDBJ databases">
        <title>Plant Genome Project.</title>
        <authorList>
            <person name="Zhang R.-G."/>
        </authorList>
    </citation>
    <scope>NUCLEOTIDE SEQUENCE</scope>
    <source>
        <strain evidence="1">AT1</strain>
    </source>
</reference>
<keyword evidence="2" id="KW-1185">Reference proteome</keyword>
<proteinExistence type="predicted"/>
<dbReference type="Proteomes" id="UP001062846">
    <property type="component" value="Chromosome 2"/>
</dbReference>
<gene>
    <name evidence="1" type="ORF">RHMOL_Rhmol02G0248100</name>
</gene>
<organism evidence="1 2">
    <name type="scientific">Rhododendron molle</name>
    <name type="common">Chinese azalea</name>
    <name type="synonym">Azalea mollis</name>
    <dbReference type="NCBI Taxonomy" id="49168"/>
    <lineage>
        <taxon>Eukaryota</taxon>
        <taxon>Viridiplantae</taxon>
        <taxon>Streptophyta</taxon>
        <taxon>Embryophyta</taxon>
        <taxon>Tracheophyta</taxon>
        <taxon>Spermatophyta</taxon>
        <taxon>Magnoliopsida</taxon>
        <taxon>eudicotyledons</taxon>
        <taxon>Gunneridae</taxon>
        <taxon>Pentapetalae</taxon>
        <taxon>asterids</taxon>
        <taxon>Ericales</taxon>
        <taxon>Ericaceae</taxon>
        <taxon>Ericoideae</taxon>
        <taxon>Rhodoreae</taxon>
        <taxon>Rhododendron</taxon>
    </lineage>
</organism>
<comment type="caution">
    <text evidence="1">The sequence shown here is derived from an EMBL/GenBank/DDBJ whole genome shotgun (WGS) entry which is preliminary data.</text>
</comment>
<protein>
    <submittedName>
        <fullName evidence="1">Uncharacterized protein</fullName>
    </submittedName>
</protein>
<evidence type="ECO:0000313" key="1">
    <source>
        <dbReference type="EMBL" id="KAI8569052.1"/>
    </source>
</evidence>
<accession>A0ACC0PWK3</accession>
<sequence length="453" mass="52018">MEVLIGSPSGELRIKGDINMVSQGGKSEGSSSIEIENSNSRLVTSVRGMIDVLPPISPDHCIYRAPQGVRQLNKKAYTPQRVSIGPLHHGKENLLPIEEQKLRYLSAFLDRTKLSLEDCIRFVRGLEQRVRNCYVESVNLSSDEFVKMILVDSSFIIEVIWRYNFPMQQNETDYLSKPISLVDVVRRDMILLENQIPHFVIAGLFNLAFPHHPKTGELSFVELSIHYFGCVSLFNHIPQTISESEVKHFVDLLRLCHLPSTLRTLPRNRVKFVTILTARDLQEVGVSIRKRWSDNILDIQYAKGVLKIPQFDIQDDSEIILRNLIAFEMCHCLSDSYIIDYVVFMDSLMDTAQDVDILVQDEIFESTLFDRASVATLFHNLTLGVVWFSENYYYHGLCQEVSAYCRVPWNKWKAIMKHDHFSTQWRIVSIVAAVILLVLTLIQTVCSVIFILH</sequence>